<organism evidence="1 2">
    <name type="scientific">Oryza glaberrima</name>
    <name type="common">African rice</name>
    <dbReference type="NCBI Taxonomy" id="4538"/>
    <lineage>
        <taxon>Eukaryota</taxon>
        <taxon>Viridiplantae</taxon>
        <taxon>Streptophyta</taxon>
        <taxon>Embryophyta</taxon>
        <taxon>Tracheophyta</taxon>
        <taxon>Spermatophyta</taxon>
        <taxon>Magnoliopsida</taxon>
        <taxon>Liliopsida</taxon>
        <taxon>Poales</taxon>
        <taxon>Poaceae</taxon>
        <taxon>BOP clade</taxon>
        <taxon>Oryzoideae</taxon>
        <taxon>Oryzeae</taxon>
        <taxon>Oryzinae</taxon>
        <taxon>Oryza</taxon>
    </lineage>
</organism>
<dbReference type="Gramene" id="ORGLA12G0163700.1">
    <property type="protein sequence ID" value="ORGLA12G0163700.1"/>
    <property type="gene ID" value="ORGLA12G0163700"/>
</dbReference>
<dbReference type="EnsemblPlants" id="ORGLA12G0163700.1">
    <property type="protein sequence ID" value="ORGLA12G0163700.1"/>
    <property type="gene ID" value="ORGLA12G0163700"/>
</dbReference>
<keyword evidence="2" id="KW-1185">Reference proteome</keyword>
<reference evidence="1" key="1">
    <citation type="submission" date="2015-06" db="UniProtKB">
        <authorList>
            <consortium name="EnsemblPlants"/>
        </authorList>
    </citation>
    <scope>IDENTIFICATION</scope>
</reference>
<protein>
    <submittedName>
        <fullName evidence="1">Uncharacterized protein</fullName>
    </submittedName>
</protein>
<evidence type="ECO:0000313" key="1">
    <source>
        <dbReference type="EnsemblPlants" id="ORGLA12G0163700.1"/>
    </source>
</evidence>
<sequence>MGISAKWIKSLVGIKKHEKAQTSESSGVLLHKRKHSIDTESAAAVEELSVQTEPLACDTNIQAISNITSSPGTTLQVSQIELDTRENHAAIVIQSAFRAFL</sequence>
<dbReference type="STRING" id="4538.I1R7Y1"/>
<dbReference type="Proteomes" id="UP000007306">
    <property type="component" value="Chromosome 12"/>
</dbReference>
<dbReference type="eggNOG" id="ENOG502QT9B">
    <property type="taxonomic scope" value="Eukaryota"/>
</dbReference>
<accession>I1R7Y1</accession>
<dbReference type="PROSITE" id="PS50096">
    <property type="entry name" value="IQ"/>
    <property type="match status" value="1"/>
</dbReference>
<reference evidence="1 2" key="2">
    <citation type="submission" date="2018-04" db="EMBL/GenBank/DDBJ databases">
        <title>OglaRS2 (Oryza glaberrima Reference Sequence Version 2).</title>
        <authorList>
            <person name="Zhang J."/>
            <person name="Kudrna D."/>
            <person name="Lee S."/>
            <person name="Talag J."/>
            <person name="Rajasekar S."/>
            <person name="Wing R.A."/>
        </authorList>
    </citation>
    <scope>NUCLEOTIDE SEQUENCE [LARGE SCALE GENOMIC DNA]</scope>
    <source>
        <strain evidence="1 2">cv. IRGC 96717</strain>
    </source>
</reference>
<proteinExistence type="predicted"/>
<dbReference type="HOGENOM" id="CLU_2298925_0_0_1"/>
<evidence type="ECO:0000313" key="2">
    <source>
        <dbReference type="Proteomes" id="UP000007306"/>
    </source>
</evidence>
<dbReference type="OMA" id="HEFNQDP"/>
<name>I1R7Y1_ORYGL</name>
<dbReference type="AlphaFoldDB" id="I1R7Y1"/>